<sequence length="189" mass="20510">MSRSGLKYVPQSGHTIHTIHTHPHNPHHAPLLPQIRACCLAFSASLPGRRSNPVQIQPQIAEKKAISRLPAQTRGVCPGDELKRAVHRVVTPPFRSGRGCPRDEVICPSGLRNQFKVISARFPTPPFLQPLNTLLAPQAPTRHAVAGFTQLHSTPSGLEPADGGLSLDPIPANPLPPRQPIRPTSSIRQ</sequence>
<dbReference type="AlphaFoldDB" id="A0A3S5C1C1"/>
<dbReference type="Proteomes" id="UP000784294">
    <property type="component" value="Unassembled WGS sequence"/>
</dbReference>
<evidence type="ECO:0000313" key="2">
    <source>
        <dbReference type="EMBL" id="VEL28899.1"/>
    </source>
</evidence>
<feature type="region of interest" description="Disordered" evidence="1">
    <location>
        <begin position="152"/>
        <end position="189"/>
    </location>
</feature>
<organism evidence="2 3">
    <name type="scientific">Protopolystoma xenopodis</name>
    <dbReference type="NCBI Taxonomy" id="117903"/>
    <lineage>
        <taxon>Eukaryota</taxon>
        <taxon>Metazoa</taxon>
        <taxon>Spiralia</taxon>
        <taxon>Lophotrochozoa</taxon>
        <taxon>Platyhelminthes</taxon>
        <taxon>Monogenea</taxon>
        <taxon>Polyopisthocotylea</taxon>
        <taxon>Polystomatidea</taxon>
        <taxon>Polystomatidae</taxon>
        <taxon>Protopolystoma</taxon>
    </lineage>
</organism>
<protein>
    <submittedName>
        <fullName evidence="2">Uncharacterized protein</fullName>
    </submittedName>
</protein>
<evidence type="ECO:0000313" key="3">
    <source>
        <dbReference type="Proteomes" id="UP000784294"/>
    </source>
</evidence>
<name>A0A3S5C1C1_9PLAT</name>
<comment type="caution">
    <text evidence="2">The sequence shown here is derived from an EMBL/GenBank/DDBJ whole genome shotgun (WGS) entry which is preliminary data.</text>
</comment>
<proteinExistence type="predicted"/>
<reference evidence="2" key="1">
    <citation type="submission" date="2018-11" db="EMBL/GenBank/DDBJ databases">
        <authorList>
            <consortium name="Pathogen Informatics"/>
        </authorList>
    </citation>
    <scope>NUCLEOTIDE SEQUENCE</scope>
</reference>
<evidence type="ECO:0000256" key="1">
    <source>
        <dbReference type="SAM" id="MobiDB-lite"/>
    </source>
</evidence>
<accession>A0A3S5C1C1</accession>
<dbReference type="EMBL" id="CAAALY010098586">
    <property type="protein sequence ID" value="VEL28899.1"/>
    <property type="molecule type" value="Genomic_DNA"/>
</dbReference>
<gene>
    <name evidence="2" type="ORF">PXEA_LOCUS22339</name>
</gene>
<keyword evidence="3" id="KW-1185">Reference proteome</keyword>
<feature type="compositionally biased region" description="Pro residues" evidence="1">
    <location>
        <begin position="171"/>
        <end position="180"/>
    </location>
</feature>